<name>A0A1F7GQT4_9BACT</name>
<dbReference type="CDD" id="cd02440">
    <property type="entry name" value="AdoMet_MTases"/>
    <property type="match status" value="1"/>
</dbReference>
<dbReference type="Proteomes" id="UP000177026">
    <property type="component" value="Unassembled WGS sequence"/>
</dbReference>
<keyword evidence="2" id="KW-0812">Transmembrane</keyword>
<dbReference type="AlphaFoldDB" id="A0A1F7GQT4"/>
<evidence type="ECO:0000313" key="5">
    <source>
        <dbReference type="Proteomes" id="UP000177026"/>
    </source>
</evidence>
<keyword evidence="2" id="KW-1133">Transmembrane helix</keyword>
<dbReference type="PANTHER" id="PTHR44068:SF11">
    <property type="entry name" value="GERANYL DIPHOSPHATE 2-C-METHYLTRANSFERASE"/>
    <property type="match status" value="1"/>
</dbReference>
<dbReference type="PANTHER" id="PTHR44068">
    <property type="entry name" value="ZGC:194242"/>
    <property type="match status" value="1"/>
</dbReference>
<accession>A0A1F7GQT4</accession>
<proteinExistence type="predicted"/>
<feature type="transmembrane region" description="Helical" evidence="2">
    <location>
        <begin position="234"/>
        <end position="254"/>
    </location>
</feature>
<dbReference type="EMBL" id="MFZI01000024">
    <property type="protein sequence ID" value="OGK20956.1"/>
    <property type="molecule type" value="Genomic_DNA"/>
</dbReference>
<dbReference type="Gene3D" id="3.40.50.150">
    <property type="entry name" value="Vaccinia Virus protein VP39"/>
    <property type="match status" value="1"/>
</dbReference>
<dbReference type="SUPFAM" id="SSF53335">
    <property type="entry name" value="S-adenosyl-L-methionine-dependent methyltransferases"/>
    <property type="match status" value="1"/>
</dbReference>
<protein>
    <recommendedName>
        <fullName evidence="3">Methyltransferase type 11 domain-containing protein</fullName>
    </recommendedName>
</protein>
<sequence>MNKASIAKWYDETSPFYRYIWYLNSQSYALHYGLWDRNTKNLHEALLNTNEFMSRQAGIKKGTEVLDAGCGIGGSSIWLAKNIQAKVTGISISSKQIEKANELAEKYGVSTLVTFYLKDYLHTEFKDNTFDVVWAIESVCHAKKKEAFLAEAYRILKKGGKIIISDGFLKRKPINKREKQLTLDFYRGMLLPNLSSFSEFENKMKSVGFIKLKKFDKTKNILPSSRRMNRITKILYPFLSIAVKISLLPSLFLINCKAAIVQYEGVKRGLFGYGIFYAEK</sequence>
<dbReference type="InterPro" id="IPR029063">
    <property type="entry name" value="SAM-dependent_MTases_sf"/>
</dbReference>
<dbReference type="InterPro" id="IPR013216">
    <property type="entry name" value="Methyltransf_11"/>
</dbReference>
<keyword evidence="1" id="KW-0808">Transferase</keyword>
<dbReference type="Pfam" id="PF08241">
    <property type="entry name" value="Methyltransf_11"/>
    <property type="match status" value="1"/>
</dbReference>
<dbReference type="InterPro" id="IPR050447">
    <property type="entry name" value="Erg6_SMT_methyltransf"/>
</dbReference>
<keyword evidence="2" id="KW-0472">Membrane</keyword>
<evidence type="ECO:0000256" key="2">
    <source>
        <dbReference type="SAM" id="Phobius"/>
    </source>
</evidence>
<organism evidence="4 5">
    <name type="scientific">Candidatus Roizmanbacteria bacterium RIFCSPHIGHO2_01_FULL_39_8</name>
    <dbReference type="NCBI Taxonomy" id="1802033"/>
    <lineage>
        <taxon>Bacteria</taxon>
        <taxon>Candidatus Roizmaniibacteriota</taxon>
    </lineage>
</organism>
<gene>
    <name evidence="4" type="ORF">A2866_06860</name>
</gene>
<reference evidence="4 5" key="1">
    <citation type="journal article" date="2016" name="Nat. Commun.">
        <title>Thousands of microbial genomes shed light on interconnected biogeochemical processes in an aquifer system.</title>
        <authorList>
            <person name="Anantharaman K."/>
            <person name="Brown C.T."/>
            <person name="Hug L.A."/>
            <person name="Sharon I."/>
            <person name="Castelle C.J."/>
            <person name="Probst A.J."/>
            <person name="Thomas B.C."/>
            <person name="Singh A."/>
            <person name="Wilkins M.J."/>
            <person name="Karaoz U."/>
            <person name="Brodie E.L."/>
            <person name="Williams K.H."/>
            <person name="Hubbard S.S."/>
            <person name="Banfield J.F."/>
        </authorList>
    </citation>
    <scope>NUCLEOTIDE SEQUENCE [LARGE SCALE GENOMIC DNA]</scope>
</reference>
<evidence type="ECO:0000313" key="4">
    <source>
        <dbReference type="EMBL" id="OGK20956.1"/>
    </source>
</evidence>
<dbReference type="GO" id="GO:0008757">
    <property type="term" value="F:S-adenosylmethionine-dependent methyltransferase activity"/>
    <property type="evidence" value="ECO:0007669"/>
    <property type="project" value="InterPro"/>
</dbReference>
<feature type="domain" description="Methyltransferase type 11" evidence="3">
    <location>
        <begin position="66"/>
        <end position="164"/>
    </location>
</feature>
<evidence type="ECO:0000259" key="3">
    <source>
        <dbReference type="Pfam" id="PF08241"/>
    </source>
</evidence>
<evidence type="ECO:0000256" key="1">
    <source>
        <dbReference type="ARBA" id="ARBA00022679"/>
    </source>
</evidence>
<comment type="caution">
    <text evidence="4">The sequence shown here is derived from an EMBL/GenBank/DDBJ whole genome shotgun (WGS) entry which is preliminary data.</text>
</comment>